<dbReference type="GO" id="GO:0005737">
    <property type="term" value="C:cytoplasm"/>
    <property type="evidence" value="ECO:0007669"/>
    <property type="project" value="TreeGrafter"/>
</dbReference>
<dbReference type="Pfam" id="PF00011">
    <property type="entry name" value="HSP20"/>
    <property type="match status" value="2"/>
</dbReference>
<dbReference type="EMBL" id="UYJE01008754">
    <property type="protein sequence ID" value="VDI66907.1"/>
    <property type="molecule type" value="Genomic_DNA"/>
</dbReference>
<reference evidence="4" key="1">
    <citation type="submission" date="2018-11" db="EMBL/GenBank/DDBJ databases">
        <authorList>
            <person name="Alioto T."/>
            <person name="Alioto T."/>
        </authorList>
    </citation>
    <scope>NUCLEOTIDE SEQUENCE</scope>
</reference>
<comment type="caution">
    <text evidence="4">The sequence shown here is derived from an EMBL/GenBank/DDBJ whole genome shotgun (WGS) entry which is preliminary data.</text>
</comment>
<dbReference type="GO" id="GO:0009408">
    <property type="term" value="P:response to heat"/>
    <property type="evidence" value="ECO:0007669"/>
    <property type="project" value="TreeGrafter"/>
</dbReference>
<proteinExistence type="inferred from homology"/>
<dbReference type="GO" id="GO:0051082">
    <property type="term" value="F:unfolded protein binding"/>
    <property type="evidence" value="ECO:0007669"/>
    <property type="project" value="TreeGrafter"/>
</dbReference>
<dbReference type="SUPFAM" id="SSF49764">
    <property type="entry name" value="HSP20-like chaperones"/>
    <property type="match status" value="2"/>
</dbReference>
<dbReference type="GO" id="GO:0042026">
    <property type="term" value="P:protein refolding"/>
    <property type="evidence" value="ECO:0007669"/>
    <property type="project" value="TreeGrafter"/>
</dbReference>
<dbReference type="PANTHER" id="PTHR45640">
    <property type="entry name" value="HEAT SHOCK PROTEIN HSP-12.2-RELATED"/>
    <property type="match status" value="1"/>
</dbReference>
<dbReference type="PANTHER" id="PTHR45640:SF26">
    <property type="entry name" value="RE23625P"/>
    <property type="match status" value="1"/>
</dbReference>
<dbReference type="InterPro" id="IPR001436">
    <property type="entry name" value="Alpha-crystallin/sHSP_animal"/>
</dbReference>
<dbReference type="InterPro" id="IPR008978">
    <property type="entry name" value="HSP20-like_chaperone"/>
</dbReference>
<protein>
    <recommendedName>
        <fullName evidence="3">SHSP domain-containing protein</fullName>
    </recommendedName>
</protein>
<dbReference type="Gene3D" id="2.60.40.790">
    <property type="match status" value="2"/>
</dbReference>
<dbReference type="PROSITE" id="PS01031">
    <property type="entry name" value="SHSP"/>
    <property type="match status" value="1"/>
</dbReference>
<gene>
    <name evidence="4" type="ORF">MGAL_10B060610</name>
</gene>
<feature type="domain" description="SHSP" evidence="3">
    <location>
        <begin position="145"/>
        <end position="247"/>
    </location>
</feature>
<dbReference type="OrthoDB" id="6052679at2759"/>
<evidence type="ECO:0000256" key="2">
    <source>
        <dbReference type="RuleBase" id="RU003616"/>
    </source>
</evidence>
<keyword evidence="5" id="KW-1185">Reference proteome</keyword>
<comment type="similarity">
    <text evidence="1 2">Belongs to the small heat shock protein (HSP20) family.</text>
</comment>
<evidence type="ECO:0000313" key="5">
    <source>
        <dbReference type="Proteomes" id="UP000596742"/>
    </source>
</evidence>
<dbReference type="GO" id="GO:0005634">
    <property type="term" value="C:nucleus"/>
    <property type="evidence" value="ECO:0007669"/>
    <property type="project" value="TreeGrafter"/>
</dbReference>
<accession>A0A8B6GPC3</accession>
<evidence type="ECO:0000256" key="1">
    <source>
        <dbReference type="PROSITE-ProRule" id="PRU00285"/>
    </source>
</evidence>
<name>A0A8B6GPC3_MYTGA</name>
<sequence length="247" mass="28587">MTFVPVLWNRYNQSTQHDFDDMFHFMDDWEPMSVGYGYGRHPPCQGMAMRRRRRPETSLADKKWTYSVKIGDFDAQHVKVKVDNGNVIIHAKYTDGNDEWGDTVERKRTVKVPENVDAEKMHSFMRSDGTMVLEAPYLHPEERQLQVVPHEGGALVSSDSHSNLMKFNVENFRPDEVKVSCKDGILTVQGEKQRSEDGHEIRESFWRQMTVPRSVDGKNIECLKDEEGNLTIRAPVVEDVEMEQAKK</sequence>
<dbReference type="AlphaFoldDB" id="A0A8B6GPC3"/>
<dbReference type="Proteomes" id="UP000596742">
    <property type="component" value="Unassembled WGS sequence"/>
</dbReference>
<dbReference type="CDD" id="cd06526">
    <property type="entry name" value="metazoan_ACD"/>
    <property type="match status" value="2"/>
</dbReference>
<organism evidence="4 5">
    <name type="scientific">Mytilus galloprovincialis</name>
    <name type="common">Mediterranean mussel</name>
    <dbReference type="NCBI Taxonomy" id="29158"/>
    <lineage>
        <taxon>Eukaryota</taxon>
        <taxon>Metazoa</taxon>
        <taxon>Spiralia</taxon>
        <taxon>Lophotrochozoa</taxon>
        <taxon>Mollusca</taxon>
        <taxon>Bivalvia</taxon>
        <taxon>Autobranchia</taxon>
        <taxon>Pteriomorphia</taxon>
        <taxon>Mytilida</taxon>
        <taxon>Mytiloidea</taxon>
        <taxon>Mytilidae</taxon>
        <taxon>Mytilinae</taxon>
        <taxon>Mytilus</taxon>
    </lineage>
</organism>
<dbReference type="InterPro" id="IPR002068">
    <property type="entry name" value="A-crystallin/Hsp20_dom"/>
</dbReference>
<evidence type="ECO:0000313" key="4">
    <source>
        <dbReference type="EMBL" id="VDI66907.1"/>
    </source>
</evidence>
<evidence type="ECO:0000259" key="3">
    <source>
        <dbReference type="PROSITE" id="PS01031"/>
    </source>
</evidence>